<dbReference type="PROSITE" id="PS50067">
    <property type="entry name" value="KINESIN_MOTOR_2"/>
    <property type="match status" value="1"/>
</dbReference>
<keyword evidence="22" id="KW-1185">Reference proteome</keyword>
<evidence type="ECO:0000256" key="12">
    <source>
        <dbReference type="ARBA" id="ARBA00023125"/>
    </source>
</evidence>
<dbReference type="SMART" id="SM01114">
    <property type="entry name" value="CXC"/>
    <property type="match status" value="1"/>
</dbReference>
<evidence type="ECO:0000256" key="11">
    <source>
        <dbReference type="ARBA" id="ARBA00023054"/>
    </source>
</evidence>
<evidence type="ECO:0000256" key="16">
    <source>
        <dbReference type="ARBA" id="ARBA00034078"/>
    </source>
</evidence>
<reference evidence="21 22" key="1">
    <citation type="submission" date="2024-03" db="EMBL/GenBank/DDBJ databases">
        <title>The genome assembly and annotation of the cricket Gryllus longicercus Weissman &amp; Gray.</title>
        <authorList>
            <person name="Szrajer S."/>
            <person name="Gray D."/>
            <person name="Ylla G."/>
        </authorList>
    </citation>
    <scope>NUCLEOTIDE SEQUENCE [LARGE SCALE GENOMIC DNA]</scope>
    <source>
        <strain evidence="21">DAG 2021-001</strain>
        <tissue evidence="21">Whole body minus gut</tissue>
    </source>
</reference>
<name>A0AAN9VDQ1_9ORTH</name>
<comment type="caution">
    <text evidence="21">The sequence shown here is derived from an EMBL/GenBank/DDBJ whole genome shotgun (WGS) entry which is preliminary data.</text>
</comment>
<dbReference type="FunFam" id="3.40.850.10:FF:000038">
    <property type="entry name" value="chromosome-associated kinesin KIF4A"/>
    <property type="match status" value="1"/>
</dbReference>
<evidence type="ECO:0000256" key="4">
    <source>
        <dbReference type="ARBA" id="ARBA00022490"/>
    </source>
</evidence>
<keyword evidence="11 18" id="KW-0175">Coiled coil</keyword>
<evidence type="ECO:0000256" key="14">
    <source>
        <dbReference type="ARBA" id="ARBA00023212"/>
    </source>
</evidence>
<evidence type="ECO:0000313" key="21">
    <source>
        <dbReference type="EMBL" id="KAK7793169.1"/>
    </source>
</evidence>
<feature type="coiled-coil region" evidence="18">
    <location>
        <begin position="507"/>
        <end position="651"/>
    </location>
</feature>
<evidence type="ECO:0000256" key="6">
    <source>
        <dbReference type="ARBA" id="ARBA00022723"/>
    </source>
</evidence>
<dbReference type="GO" id="GO:0007052">
    <property type="term" value="P:mitotic spindle organization"/>
    <property type="evidence" value="ECO:0007669"/>
    <property type="project" value="TreeGrafter"/>
</dbReference>
<dbReference type="SUPFAM" id="SSF52540">
    <property type="entry name" value="P-loop containing nucleoside triphosphate hydrolases"/>
    <property type="match status" value="1"/>
</dbReference>
<dbReference type="GO" id="GO:0051536">
    <property type="term" value="F:iron-sulfur cluster binding"/>
    <property type="evidence" value="ECO:0007669"/>
    <property type="project" value="UniProtKB-KW"/>
</dbReference>
<dbReference type="CDD" id="cd01372">
    <property type="entry name" value="KISc_KIF4"/>
    <property type="match status" value="1"/>
</dbReference>
<dbReference type="PANTHER" id="PTHR47969:SF15">
    <property type="entry name" value="CHROMOSOME-ASSOCIATED KINESIN KIF4A-RELATED"/>
    <property type="match status" value="1"/>
</dbReference>
<evidence type="ECO:0000313" key="22">
    <source>
        <dbReference type="Proteomes" id="UP001378592"/>
    </source>
</evidence>
<comment type="cofactor">
    <cofactor evidence="1">
        <name>[4Fe-4S] cluster</name>
        <dbReference type="ChEBI" id="CHEBI:49883"/>
    </cofactor>
</comment>
<keyword evidence="7 17" id="KW-0547">Nucleotide-binding</keyword>
<sequence length="1083" mass="124113">MADSVSVQVALRIRPLVDSEIKKGCQMCLECVPNEPQVFVKGTDKSFTFNHVFNPEDNEYFYDVAIKDLVHHAFKGYNVTVLAYGQTGSGKTFSMGTSYSDENDAGVIPRAVKDIFKNVAEMTDRHFKISVSFMELYQEQLFDLLSSSKSTVDIREDTRGIVIPGLTEVAVFNADDTTQCLVRGSMGRATGATAMNAQSSRSHAIFTITIQQQSKSDESNSMTSKFHLVDLAGSERPKKTKATGERFKEGVNINKGLLALGNVISALGDESQKGYISYRDSRLTRLLQDSLGGNSLTIMIACVSPADYNLEETLSTLRYADRARRIRNKPVVNQDPTAALIAKLKQDLQEAQLELMNLDRNSQCPEEHKRLEEENANLAGKNMKLTEALHNAFAENTNLVERALLAEVARDRMKVKLCELQAEYGNAMDNLNQTMDPSTCPAEFWEQLKHLRDLQEKIKDLQAEQKRSSEEILNHELSADNEQNCETEDNIYTSKIPVDIELQVEHHEAHTLQQVELNKELKELNRALALKEELVAQLAVNSNQILNLKTDYDSAVKDLELQVQFLQKEKEELVRSLQEIQNSTVAPKENEQHKLHTKRLNELEQKITCLNKKIAEQNKMIRMKEQQEKKISQLNNEITSMKQTKVKLIKQMKIESEKFRNWKLQRERELSKLKDQDRKRQNQLVRMERLHTKQQNVWKRKVEEAVAINKRLKDALALQKATQERRGNMSSAMKVQTWLAQELEIIYSIMYAERTLEQLMEDRAVLTEQVTALKKSLDSGKLVEEENEVEEEIKQLEENVAARNAQISDLQQKILDSDQENKSKTRWDYIQSSSEAKCALKYLFDVAVETKREKTFIENKLAELQHECNSKDNTIQEQERTIKELSQNHSQIIRLEKEYEEKIFVLLKHFSGGDSDSSSINVILEQASKRQQRIEELEAMINNKKIEKKKKVNAPPTINNTFVYELEESMNEEDEDDNPEDDPDWQKTPVFKRIRSMIVKKSDEGERSKAVKRTSDGKTKCCCKKGCSTKVCGCYKVDSHCSSACKCSSACRNREQNACNNENVPDNFKKPRELSFFTTDEEF</sequence>
<comment type="cofactor">
    <cofactor evidence="16">
        <name>[2Fe-2S] cluster</name>
        <dbReference type="ChEBI" id="CHEBI:190135"/>
    </cofactor>
</comment>
<evidence type="ECO:0000256" key="2">
    <source>
        <dbReference type="ARBA" id="ARBA00004123"/>
    </source>
</evidence>
<evidence type="ECO:0000256" key="9">
    <source>
        <dbReference type="ARBA" id="ARBA00023004"/>
    </source>
</evidence>
<feature type="compositionally biased region" description="Acidic residues" evidence="19">
    <location>
        <begin position="968"/>
        <end position="983"/>
    </location>
</feature>
<evidence type="ECO:0000256" key="13">
    <source>
        <dbReference type="ARBA" id="ARBA00023175"/>
    </source>
</evidence>
<accession>A0AAN9VDQ1</accession>
<dbReference type="GO" id="GO:0005634">
    <property type="term" value="C:nucleus"/>
    <property type="evidence" value="ECO:0007669"/>
    <property type="project" value="UniProtKB-SubCell"/>
</dbReference>
<feature type="coiled-coil region" evidence="18">
    <location>
        <begin position="444"/>
        <end position="471"/>
    </location>
</feature>
<keyword evidence="9" id="KW-0408">Iron</keyword>
<evidence type="ECO:0000256" key="19">
    <source>
        <dbReference type="SAM" id="MobiDB-lite"/>
    </source>
</evidence>
<evidence type="ECO:0000256" key="1">
    <source>
        <dbReference type="ARBA" id="ARBA00001966"/>
    </source>
</evidence>
<dbReference type="Proteomes" id="UP001378592">
    <property type="component" value="Unassembled WGS sequence"/>
</dbReference>
<keyword evidence="13 17" id="KW-0505">Motor protein</keyword>
<keyword evidence="12" id="KW-0238">DNA-binding</keyword>
<dbReference type="InterPro" id="IPR036961">
    <property type="entry name" value="Kinesin_motor_dom_sf"/>
</dbReference>
<keyword evidence="14" id="KW-0206">Cytoskeleton</keyword>
<dbReference type="Pfam" id="PF25764">
    <property type="entry name" value="KIF21A_4th"/>
    <property type="match status" value="1"/>
</dbReference>
<dbReference type="GO" id="GO:0005874">
    <property type="term" value="C:microtubule"/>
    <property type="evidence" value="ECO:0007669"/>
    <property type="project" value="UniProtKB-KW"/>
</dbReference>
<keyword evidence="5" id="KW-0493">Microtubule</keyword>
<keyword evidence="4" id="KW-0963">Cytoplasm</keyword>
<evidence type="ECO:0000256" key="18">
    <source>
        <dbReference type="SAM" id="Coils"/>
    </source>
</evidence>
<dbReference type="AlphaFoldDB" id="A0AAN9VDQ1"/>
<dbReference type="GO" id="GO:0003677">
    <property type="term" value="F:DNA binding"/>
    <property type="evidence" value="ECO:0007669"/>
    <property type="project" value="UniProtKB-KW"/>
</dbReference>
<dbReference type="SMART" id="SM00129">
    <property type="entry name" value="KISc"/>
    <property type="match status" value="1"/>
</dbReference>
<feature type="coiled-coil region" evidence="18">
    <location>
        <begin position="847"/>
        <end position="954"/>
    </location>
</feature>
<dbReference type="PROSITE" id="PS00411">
    <property type="entry name" value="KINESIN_MOTOR_1"/>
    <property type="match status" value="1"/>
</dbReference>
<protein>
    <recommendedName>
        <fullName evidence="20">Kinesin motor domain-containing protein</fullName>
    </recommendedName>
</protein>
<dbReference type="GO" id="GO:0005875">
    <property type="term" value="C:microtubule associated complex"/>
    <property type="evidence" value="ECO:0007669"/>
    <property type="project" value="TreeGrafter"/>
</dbReference>
<dbReference type="GO" id="GO:0005829">
    <property type="term" value="C:cytosol"/>
    <property type="evidence" value="ECO:0007669"/>
    <property type="project" value="UniProtKB-ARBA"/>
</dbReference>
<dbReference type="InterPro" id="IPR033467">
    <property type="entry name" value="Tesmin/TSO1-like_CXC"/>
</dbReference>
<comment type="subcellular location">
    <subcellularLocation>
        <location evidence="3">Cytoplasm</location>
        <location evidence="3">Cytoskeleton</location>
    </subcellularLocation>
    <subcellularLocation>
        <location evidence="2">Nucleus</location>
    </subcellularLocation>
</comment>
<evidence type="ECO:0000256" key="8">
    <source>
        <dbReference type="ARBA" id="ARBA00022840"/>
    </source>
</evidence>
<feature type="region of interest" description="Disordered" evidence="19">
    <location>
        <begin position="968"/>
        <end position="989"/>
    </location>
</feature>
<dbReference type="PRINTS" id="PR00380">
    <property type="entry name" value="KINESINHEAVY"/>
</dbReference>
<feature type="coiled-coil region" evidence="18">
    <location>
        <begin position="749"/>
        <end position="813"/>
    </location>
</feature>
<evidence type="ECO:0000256" key="5">
    <source>
        <dbReference type="ARBA" id="ARBA00022701"/>
    </source>
</evidence>
<dbReference type="Pfam" id="PF00225">
    <property type="entry name" value="Kinesin"/>
    <property type="match status" value="1"/>
</dbReference>
<evidence type="ECO:0000256" key="10">
    <source>
        <dbReference type="ARBA" id="ARBA00023014"/>
    </source>
</evidence>
<organism evidence="21 22">
    <name type="scientific">Gryllus longicercus</name>
    <dbReference type="NCBI Taxonomy" id="2509291"/>
    <lineage>
        <taxon>Eukaryota</taxon>
        <taxon>Metazoa</taxon>
        <taxon>Ecdysozoa</taxon>
        <taxon>Arthropoda</taxon>
        <taxon>Hexapoda</taxon>
        <taxon>Insecta</taxon>
        <taxon>Pterygota</taxon>
        <taxon>Neoptera</taxon>
        <taxon>Polyneoptera</taxon>
        <taxon>Orthoptera</taxon>
        <taxon>Ensifera</taxon>
        <taxon>Gryllidea</taxon>
        <taxon>Grylloidea</taxon>
        <taxon>Gryllidae</taxon>
        <taxon>Gryllinae</taxon>
        <taxon>Gryllus</taxon>
    </lineage>
</organism>
<dbReference type="InterPro" id="IPR019821">
    <property type="entry name" value="Kinesin_motor_CS"/>
</dbReference>
<dbReference type="InterPro" id="IPR027417">
    <property type="entry name" value="P-loop_NTPase"/>
</dbReference>
<dbReference type="GO" id="GO:0007018">
    <property type="term" value="P:microtubule-based movement"/>
    <property type="evidence" value="ECO:0007669"/>
    <property type="project" value="InterPro"/>
</dbReference>
<keyword evidence="6" id="KW-0479">Metal-binding</keyword>
<dbReference type="GO" id="GO:0046872">
    <property type="term" value="F:metal ion binding"/>
    <property type="evidence" value="ECO:0007669"/>
    <property type="project" value="UniProtKB-KW"/>
</dbReference>
<evidence type="ECO:0000256" key="7">
    <source>
        <dbReference type="ARBA" id="ARBA00022741"/>
    </source>
</evidence>
<dbReference type="GO" id="GO:0008017">
    <property type="term" value="F:microtubule binding"/>
    <property type="evidence" value="ECO:0007669"/>
    <property type="project" value="InterPro"/>
</dbReference>
<evidence type="ECO:0000256" key="17">
    <source>
        <dbReference type="PROSITE-ProRule" id="PRU00283"/>
    </source>
</evidence>
<dbReference type="PANTHER" id="PTHR47969">
    <property type="entry name" value="CHROMOSOME-ASSOCIATED KINESIN KIF4A-RELATED"/>
    <property type="match status" value="1"/>
</dbReference>
<feature type="domain" description="Kinesin motor" evidence="20">
    <location>
        <begin position="6"/>
        <end position="326"/>
    </location>
</feature>
<proteinExistence type="inferred from homology"/>
<dbReference type="GO" id="GO:0005524">
    <property type="term" value="F:ATP binding"/>
    <property type="evidence" value="ECO:0007669"/>
    <property type="project" value="UniProtKB-UniRule"/>
</dbReference>
<keyword evidence="10" id="KW-0411">Iron-sulfur</keyword>
<dbReference type="InterPro" id="IPR001752">
    <property type="entry name" value="Kinesin_motor_dom"/>
</dbReference>
<gene>
    <name evidence="21" type="ORF">R5R35_012826</name>
</gene>
<evidence type="ECO:0000256" key="3">
    <source>
        <dbReference type="ARBA" id="ARBA00004245"/>
    </source>
</evidence>
<dbReference type="GO" id="GO:0051231">
    <property type="term" value="P:spindle elongation"/>
    <property type="evidence" value="ECO:0007669"/>
    <property type="project" value="TreeGrafter"/>
</dbReference>
<dbReference type="InterPro" id="IPR027640">
    <property type="entry name" value="Kinesin-like_fam"/>
</dbReference>
<feature type="coiled-coil region" evidence="18">
    <location>
        <begin position="341"/>
        <end position="388"/>
    </location>
</feature>
<dbReference type="Gene3D" id="3.40.850.10">
    <property type="entry name" value="Kinesin motor domain"/>
    <property type="match status" value="1"/>
</dbReference>
<comment type="similarity">
    <text evidence="17">Belongs to the TRAFAC class myosin-kinesin ATPase superfamily. Kinesin family.</text>
</comment>
<keyword evidence="15" id="KW-0539">Nucleus</keyword>
<dbReference type="GO" id="GO:0003777">
    <property type="term" value="F:microtubule motor activity"/>
    <property type="evidence" value="ECO:0007669"/>
    <property type="project" value="InterPro"/>
</dbReference>
<evidence type="ECO:0000256" key="15">
    <source>
        <dbReference type="ARBA" id="ARBA00023242"/>
    </source>
</evidence>
<evidence type="ECO:0000259" key="20">
    <source>
        <dbReference type="PROSITE" id="PS50067"/>
    </source>
</evidence>
<feature type="binding site" evidence="17">
    <location>
        <begin position="85"/>
        <end position="92"/>
    </location>
    <ligand>
        <name>ATP</name>
        <dbReference type="ChEBI" id="CHEBI:30616"/>
    </ligand>
</feature>
<keyword evidence="8 17" id="KW-0067">ATP-binding</keyword>
<dbReference type="EMBL" id="JAZDUA010000398">
    <property type="protein sequence ID" value="KAK7793169.1"/>
    <property type="molecule type" value="Genomic_DNA"/>
</dbReference>